<keyword evidence="1" id="KW-0732">Signal</keyword>
<dbReference type="OrthoDB" id="346063at2759"/>
<dbReference type="Proteomes" id="UP000030744">
    <property type="component" value="Unassembled WGS sequence"/>
</dbReference>
<name>U6JT15_9EIME</name>
<dbReference type="RefSeq" id="XP_013351133.1">
    <property type="nucleotide sequence ID" value="XM_013495679.1"/>
</dbReference>
<dbReference type="EMBL" id="HG681431">
    <property type="protein sequence ID" value="CDJ28559.1"/>
    <property type="molecule type" value="Genomic_DNA"/>
</dbReference>
<dbReference type="Pfam" id="PF11054">
    <property type="entry name" value="Surface_antigen"/>
    <property type="match status" value="1"/>
</dbReference>
<dbReference type="GeneID" id="25378916"/>
<dbReference type="VEuPathDB" id="ToxoDB:EMH_0041940"/>
<feature type="signal peptide" evidence="1">
    <location>
        <begin position="1"/>
        <end position="18"/>
    </location>
</feature>
<dbReference type="InterPro" id="IPR021288">
    <property type="entry name" value="Surface_antigen"/>
</dbReference>
<gene>
    <name evidence="2" type="ORF">EMH_0041940</name>
</gene>
<feature type="chain" id="PRO_5004672489" evidence="1">
    <location>
        <begin position="19"/>
        <end position="353"/>
    </location>
</feature>
<keyword evidence="3" id="KW-1185">Reference proteome</keyword>
<evidence type="ECO:0000256" key="1">
    <source>
        <dbReference type="SAM" id="SignalP"/>
    </source>
</evidence>
<proteinExistence type="predicted"/>
<reference evidence="2" key="2">
    <citation type="submission" date="2013-10" db="EMBL/GenBank/DDBJ databases">
        <authorList>
            <person name="Aslett M."/>
        </authorList>
    </citation>
    <scope>NUCLEOTIDE SEQUENCE [LARGE SCALE GENOMIC DNA]</scope>
    <source>
        <strain evidence="2">Houghton</strain>
    </source>
</reference>
<dbReference type="AlphaFoldDB" id="U6JT15"/>
<accession>U6JT15</accession>
<evidence type="ECO:0000313" key="3">
    <source>
        <dbReference type="Proteomes" id="UP000030744"/>
    </source>
</evidence>
<evidence type="ECO:0000313" key="2">
    <source>
        <dbReference type="EMBL" id="CDJ28559.1"/>
    </source>
</evidence>
<organism evidence="2 3">
    <name type="scientific">Eimeria mitis</name>
    <dbReference type="NCBI Taxonomy" id="44415"/>
    <lineage>
        <taxon>Eukaryota</taxon>
        <taxon>Sar</taxon>
        <taxon>Alveolata</taxon>
        <taxon>Apicomplexa</taxon>
        <taxon>Conoidasida</taxon>
        <taxon>Coccidia</taxon>
        <taxon>Eucoccidiorida</taxon>
        <taxon>Eimeriorina</taxon>
        <taxon>Eimeriidae</taxon>
        <taxon>Eimeria</taxon>
    </lineage>
</organism>
<protein>
    <submittedName>
        <fullName evidence="2">SAG family member</fullName>
    </submittedName>
</protein>
<sequence>MAALKFLTLASASAVLMANAIRQTEKQSPLAARETPVNYTVDLGTLADTCLLLKVSALWSKDVFLMANAIRQTEKQSPLAARETPVTYTVVLGEEHVCLDEINAARLENTCLLLKVSALWSKDVCIVCFYTGEKHVCLEEINAAREAAGLEHFKEESAASLTWPPVTLTQKTQHNTAWDPVCKALTTEESADVAKSGNGNDFQAGTYAYMALESDEPDCAAAVKHWKDAVNNFTTIPPAKNEQTQKEIYSKQQNISFVAMYNPQQNAVADCRVVTCTQTTAPNLPAVDTLNADKGKTGHALLCMTTPEALTATAEPFNEEQWKKIKASITGSASAVAPSLLAVAIAALGLLAL</sequence>
<reference evidence="2" key="1">
    <citation type="submission" date="2013-10" db="EMBL/GenBank/DDBJ databases">
        <title>Genomic analysis of the causative agents of coccidiosis in chickens.</title>
        <authorList>
            <person name="Reid A.J."/>
            <person name="Blake D."/>
            <person name="Billington K."/>
            <person name="Browne H."/>
            <person name="Dunn M."/>
            <person name="Hung S."/>
            <person name="Kawahara F."/>
            <person name="Miranda-Saavedra D."/>
            <person name="Mourier T."/>
            <person name="Nagra H."/>
            <person name="Otto T.D."/>
            <person name="Rawlings N."/>
            <person name="Sanchez A."/>
            <person name="Sanders M."/>
            <person name="Subramaniam C."/>
            <person name="Tay Y."/>
            <person name="Dear P."/>
            <person name="Doerig C."/>
            <person name="Gruber A."/>
            <person name="Parkinson J."/>
            <person name="Shirley M."/>
            <person name="Wan K.L."/>
            <person name="Berriman M."/>
            <person name="Tomley F."/>
            <person name="Pain A."/>
        </authorList>
    </citation>
    <scope>NUCLEOTIDE SEQUENCE [LARGE SCALE GENOMIC DNA]</scope>
    <source>
        <strain evidence="2">Houghton</strain>
    </source>
</reference>